<organism evidence="1 2">
    <name type="scientific">Rhizoctonia solani 123E</name>
    <dbReference type="NCBI Taxonomy" id="1423351"/>
    <lineage>
        <taxon>Eukaryota</taxon>
        <taxon>Fungi</taxon>
        <taxon>Dikarya</taxon>
        <taxon>Basidiomycota</taxon>
        <taxon>Agaricomycotina</taxon>
        <taxon>Agaricomycetes</taxon>
        <taxon>Cantharellales</taxon>
        <taxon>Ceratobasidiaceae</taxon>
        <taxon>Rhizoctonia</taxon>
    </lineage>
</organism>
<keyword evidence="2" id="KW-1185">Reference proteome</keyword>
<dbReference type="InterPro" id="IPR036047">
    <property type="entry name" value="F-box-like_dom_sf"/>
</dbReference>
<dbReference type="OrthoDB" id="3266451at2759"/>
<dbReference type="STRING" id="1423351.A0A074RLN3"/>
<gene>
    <name evidence="1" type="ORF">V565_211260</name>
</gene>
<protein>
    <submittedName>
        <fullName evidence="1">F-box-like domain protein</fullName>
    </submittedName>
</protein>
<evidence type="ECO:0000313" key="2">
    <source>
        <dbReference type="Proteomes" id="UP000027456"/>
    </source>
</evidence>
<dbReference type="HOGENOM" id="CLU_025641_2_0_1"/>
<evidence type="ECO:0000313" key="1">
    <source>
        <dbReference type="EMBL" id="KEP46225.1"/>
    </source>
</evidence>
<name>A0A074RLN3_9AGAM</name>
<dbReference type="Gene3D" id="1.20.1280.50">
    <property type="match status" value="1"/>
</dbReference>
<dbReference type="Proteomes" id="UP000027456">
    <property type="component" value="Unassembled WGS sequence"/>
</dbReference>
<proteinExistence type="predicted"/>
<dbReference type="SUPFAM" id="SSF81383">
    <property type="entry name" value="F-box domain"/>
    <property type="match status" value="1"/>
</dbReference>
<accession>A0A074RLN3</accession>
<reference evidence="1 2" key="1">
    <citation type="submission" date="2013-12" db="EMBL/GenBank/DDBJ databases">
        <authorList>
            <person name="Cubeta M."/>
            <person name="Pakala S."/>
            <person name="Fedorova N."/>
            <person name="Thomas E."/>
            <person name="Dean R."/>
            <person name="Jabaji S."/>
            <person name="Neate S."/>
            <person name="Toda T."/>
            <person name="Tavantzis S."/>
            <person name="Vilgalys R."/>
            <person name="Bharathan N."/>
            <person name="Pakala S."/>
            <person name="Losada L.S."/>
            <person name="Zafar N."/>
            <person name="Nierman W."/>
        </authorList>
    </citation>
    <scope>NUCLEOTIDE SEQUENCE [LARGE SCALE GENOMIC DNA]</scope>
    <source>
        <strain evidence="1 2">123E</strain>
    </source>
</reference>
<comment type="caution">
    <text evidence="1">The sequence shown here is derived from an EMBL/GenBank/DDBJ whole genome shotgun (WGS) entry which is preliminary data.</text>
</comment>
<feature type="non-terminal residue" evidence="1">
    <location>
        <position position="399"/>
    </location>
</feature>
<dbReference type="AlphaFoldDB" id="A0A074RLN3"/>
<dbReference type="EMBL" id="AZST01001215">
    <property type="protein sequence ID" value="KEP46225.1"/>
    <property type="molecule type" value="Genomic_DNA"/>
</dbReference>
<sequence length="399" mass="44817">MSLGNHNHTYYQLNIDLKAARGKLVDALDQYADLCLIVRNTHHQTSFKDIQPAGFPWSDVAPELLHIPLLETRLQEATQNLNRAYELGQARSSSAYSHPINKLPDEILAHIFCFATGTRPQDSHPIKESGTKLFPQYPDSLAQTCARWRQVALTCSALWTRIQLASHPTHFDSILDHAKLYAKRAGHHSLELYITDIQDEADLDLDSNIDGLGQFIVSIAPRTKSLEIVRSGSYTSEFEKESLAGVLQGCSEIFTGLAVCSKSLTYPGFIRPLDDDNKGWDMEVDLSPEQIERGLAHLTLLHTSQIFPPWGSTAYQGLVDLRLMPNHQFTYECPTIDAFEFIGILEASPHLRILHFGLDLNLSSHDASLDKVNVRLDDLEVLYLSASETYSPEDTEYEI</sequence>